<dbReference type="Proteomes" id="UP000015442">
    <property type="component" value="Unassembled WGS sequence"/>
</dbReference>
<gene>
    <name evidence="1" type="ORF">LEP1GSC059_2576</name>
</gene>
<comment type="caution">
    <text evidence="1">The sequence shown here is derived from an EMBL/GenBank/DDBJ whole genome shotgun (WGS) entry which is preliminary data.</text>
</comment>
<proteinExistence type="predicted"/>
<organism evidence="1 2">
    <name type="scientific">Leptospira noguchii serovar Panama str. CZ214</name>
    <dbReference type="NCBI Taxonomy" id="1001595"/>
    <lineage>
        <taxon>Bacteria</taxon>
        <taxon>Pseudomonadati</taxon>
        <taxon>Spirochaetota</taxon>
        <taxon>Spirochaetia</taxon>
        <taxon>Leptospirales</taxon>
        <taxon>Leptospiraceae</taxon>
        <taxon>Leptospira</taxon>
    </lineage>
</organism>
<accession>T0GR63</accession>
<dbReference type="AlphaFoldDB" id="T0GR63"/>
<dbReference type="EMBL" id="AKWY02000021">
    <property type="protein sequence ID" value="EQA71412.1"/>
    <property type="molecule type" value="Genomic_DNA"/>
</dbReference>
<reference evidence="1 2" key="1">
    <citation type="submission" date="2013-05" db="EMBL/GenBank/DDBJ databases">
        <authorList>
            <person name="Harkins D.M."/>
            <person name="Durkin A.S."/>
            <person name="Brinkac L.M."/>
            <person name="Haft D.H."/>
            <person name="Selengut J.D."/>
            <person name="Sanka R."/>
            <person name="DePew J."/>
            <person name="Purushe J."/>
            <person name="Hartskeerl R.A."/>
            <person name="Ahmed A."/>
            <person name="van der Linden H."/>
            <person name="Goris M.G.A."/>
            <person name="Vinetz J.M."/>
            <person name="Sutton G.G."/>
            <person name="Nierman W.C."/>
            <person name="Fouts D.E."/>
        </authorList>
    </citation>
    <scope>NUCLEOTIDE SEQUENCE [LARGE SCALE GENOMIC DNA]</scope>
    <source>
        <strain evidence="1 2">CZ214</strain>
    </source>
</reference>
<evidence type="ECO:0000313" key="1">
    <source>
        <dbReference type="EMBL" id="EQA71412.1"/>
    </source>
</evidence>
<protein>
    <submittedName>
        <fullName evidence="1">Uncharacterized protein</fullName>
    </submittedName>
</protein>
<sequence length="51" mass="6101">MAPDTIFDCKKNKTQQLKNEIINFYGFVGTLTYSRLNSRIQQLWELSRFQD</sequence>
<name>T0GR63_9LEPT</name>
<evidence type="ECO:0000313" key="2">
    <source>
        <dbReference type="Proteomes" id="UP000015442"/>
    </source>
</evidence>